<dbReference type="Proteomes" id="UP000283269">
    <property type="component" value="Unassembled WGS sequence"/>
</dbReference>
<feature type="compositionally biased region" description="Low complexity" evidence="8">
    <location>
        <begin position="64"/>
        <end position="75"/>
    </location>
</feature>
<dbReference type="OrthoDB" id="5382797at2759"/>
<keyword evidence="4" id="KW-0862">Zinc</keyword>
<evidence type="ECO:0000256" key="2">
    <source>
        <dbReference type="ARBA" id="ARBA00022448"/>
    </source>
</evidence>
<dbReference type="PANTHER" id="PTHR46531">
    <property type="entry name" value="ZINC TRANSPORTER 6"/>
    <property type="match status" value="1"/>
</dbReference>
<feature type="region of interest" description="Disordered" evidence="8">
    <location>
        <begin position="261"/>
        <end position="302"/>
    </location>
</feature>
<feature type="transmembrane region" description="Helical" evidence="9">
    <location>
        <begin position="579"/>
        <end position="597"/>
    </location>
</feature>
<feature type="transmembrane region" description="Helical" evidence="9">
    <location>
        <begin position="609"/>
        <end position="633"/>
    </location>
</feature>
<evidence type="ECO:0000256" key="3">
    <source>
        <dbReference type="ARBA" id="ARBA00022692"/>
    </source>
</evidence>
<feature type="transmembrane region" description="Helical" evidence="9">
    <location>
        <begin position="415"/>
        <end position="437"/>
    </location>
</feature>
<dbReference type="Gene3D" id="1.20.1510.10">
    <property type="entry name" value="Cation efflux protein transmembrane domain"/>
    <property type="match status" value="1"/>
</dbReference>
<feature type="transmembrane region" description="Helical" evidence="9">
    <location>
        <begin position="510"/>
        <end position="529"/>
    </location>
</feature>
<dbReference type="PANTHER" id="PTHR46531:SF1">
    <property type="entry name" value="ZINC TRANSPORTER 6"/>
    <property type="match status" value="1"/>
</dbReference>
<feature type="compositionally biased region" description="Polar residues" evidence="8">
    <location>
        <begin position="95"/>
        <end position="106"/>
    </location>
</feature>
<evidence type="ECO:0000256" key="4">
    <source>
        <dbReference type="ARBA" id="ARBA00022833"/>
    </source>
</evidence>
<feature type="region of interest" description="Disordered" evidence="8">
    <location>
        <begin position="1"/>
        <end position="205"/>
    </location>
</feature>
<keyword evidence="3 9" id="KW-0812">Transmembrane</keyword>
<sequence>MSQTQQIHRRKSSKDEDDIALPSPTPTVEISVPEEHELPSVTISAPPPRSRTQSTPHQYGHNRSSSTTTTMTSSTNPPSAGPFRTSFAPRPLNGHSLTSPFRSSFSAPMPPQMNGHSRTRSISTPFSPVSPSPLSSSFPISASSPRMSTSQSAPEAMQQQQGDGQQTTTSTSAATAAAKQSRRHSRMHSRNLSVFFPRPGSIPHSTISEDGAQEVEFGGSEEATLIPSAGSSVSIPGARRAAEAAAHQPVTPLGQGFTFGARPPSSLPTPEFMTAPRSANSSLSTTTTTSSTSKRGHHHKHSLSHNFFSFLEPGAGGRGEELHTQPTPMPVSPWGPMSAIPPDSAASTQSGFVGAQAHAHSQTNGHGHGTLPARAAEPDAAISSAAAAACAGQFVLGAWLWVVGQQVGSLACTGLGYWVVFDAFGVALAGVVPGWLASGAGAMKERERIRRAYGNGRVETVLMFAQAVYLVFSSVYVCKETVEHLLLSAGGGEGHHHHHGDEEEGLGIDFPIIMTFVTFISLLATAILFENNTKILNITGNRIPSLSSLIRSVWSPSRHTHMHDPPATSPIAQIVSNPFVASPLFFCVLILAVALFIPPVQHRMADLVLAFVIATLTFKVAYSASVVLGTVLLQTSPPRGLSSGKMEAFLRAMREVERHPQVVHLPAPHIWQLTPSYASNPQLSSASSPTSHKFSYPNSHSHSNHEPLVVTLELHVRQDLGDDDVLKLTKWAWERCVSAIGSLKDYKEMGEEGGPEVTVGVVRG</sequence>
<comment type="caution">
    <text evidence="10">The sequence shown here is derived from an EMBL/GenBank/DDBJ whole genome shotgun (WGS) entry which is preliminary data.</text>
</comment>
<feature type="compositionally biased region" description="Low complexity" evidence="8">
    <location>
        <begin position="281"/>
        <end position="293"/>
    </location>
</feature>
<evidence type="ECO:0000256" key="6">
    <source>
        <dbReference type="ARBA" id="ARBA00023065"/>
    </source>
</evidence>
<evidence type="ECO:0000313" key="11">
    <source>
        <dbReference type="Proteomes" id="UP000283269"/>
    </source>
</evidence>
<dbReference type="GO" id="GO:0016020">
    <property type="term" value="C:membrane"/>
    <property type="evidence" value="ECO:0007669"/>
    <property type="project" value="UniProtKB-SubCell"/>
</dbReference>
<gene>
    <name evidence="10" type="ORF">CVT25_002326</name>
</gene>
<keyword evidence="11" id="KW-1185">Reference proteome</keyword>
<evidence type="ECO:0000256" key="9">
    <source>
        <dbReference type="SAM" id="Phobius"/>
    </source>
</evidence>
<comment type="subcellular location">
    <subcellularLocation>
        <location evidence="1">Endomembrane system</location>
        <topology evidence="1">Multi-pass membrane protein</topology>
    </subcellularLocation>
</comment>
<feature type="transmembrane region" description="Helical" evidence="9">
    <location>
        <begin position="458"/>
        <end position="477"/>
    </location>
</feature>
<evidence type="ECO:0000256" key="8">
    <source>
        <dbReference type="SAM" id="MobiDB-lite"/>
    </source>
</evidence>
<reference evidence="10 11" key="1">
    <citation type="journal article" date="2018" name="Evol. Lett.">
        <title>Horizontal gene cluster transfer increased hallucinogenic mushroom diversity.</title>
        <authorList>
            <person name="Reynolds H.T."/>
            <person name="Vijayakumar V."/>
            <person name="Gluck-Thaler E."/>
            <person name="Korotkin H.B."/>
            <person name="Matheny P.B."/>
            <person name="Slot J.C."/>
        </authorList>
    </citation>
    <scope>NUCLEOTIDE SEQUENCE [LARGE SCALE GENOMIC DNA]</scope>
    <source>
        <strain evidence="10 11">2631</strain>
    </source>
</reference>
<accession>A0A409WKI0</accession>
<keyword evidence="7 9" id="KW-0472">Membrane</keyword>
<dbReference type="SUPFAM" id="SSF161111">
    <property type="entry name" value="Cation efflux protein transmembrane domain-like"/>
    <property type="match status" value="1"/>
</dbReference>
<keyword evidence="5 9" id="KW-1133">Transmembrane helix</keyword>
<dbReference type="InterPro" id="IPR052005">
    <property type="entry name" value="CDF_SLC30A"/>
</dbReference>
<feature type="compositionally biased region" description="Polar residues" evidence="8">
    <location>
        <begin position="682"/>
        <end position="701"/>
    </location>
</feature>
<feature type="compositionally biased region" description="Basic residues" evidence="8">
    <location>
        <begin position="180"/>
        <end position="189"/>
    </location>
</feature>
<dbReference type="InterPro" id="IPR027469">
    <property type="entry name" value="Cation_efflux_TMD_sf"/>
</dbReference>
<evidence type="ECO:0000256" key="7">
    <source>
        <dbReference type="ARBA" id="ARBA00023136"/>
    </source>
</evidence>
<feature type="compositionally biased region" description="Polar residues" evidence="8">
    <location>
        <begin position="50"/>
        <end position="63"/>
    </location>
</feature>
<keyword evidence="6" id="KW-0406">Ion transport</keyword>
<feature type="region of interest" description="Disordered" evidence="8">
    <location>
        <begin position="682"/>
        <end position="703"/>
    </location>
</feature>
<dbReference type="GO" id="GO:0005794">
    <property type="term" value="C:Golgi apparatus"/>
    <property type="evidence" value="ECO:0007669"/>
    <property type="project" value="UniProtKB-SubCell"/>
</dbReference>
<evidence type="ECO:0000256" key="1">
    <source>
        <dbReference type="ARBA" id="ARBA00004127"/>
    </source>
</evidence>
<feature type="compositionally biased region" description="Low complexity" evidence="8">
    <location>
        <begin position="121"/>
        <end position="148"/>
    </location>
</feature>
<dbReference type="AlphaFoldDB" id="A0A409WKI0"/>
<proteinExistence type="predicted"/>
<feature type="transmembrane region" description="Helical" evidence="9">
    <location>
        <begin position="380"/>
        <end position="403"/>
    </location>
</feature>
<dbReference type="GO" id="GO:0006829">
    <property type="term" value="P:zinc ion transport"/>
    <property type="evidence" value="ECO:0007669"/>
    <property type="project" value="TreeGrafter"/>
</dbReference>
<dbReference type="InParanoid" id="A0A409WKI0"/>
<organism evidence="10 11">
    <name type="scientific">Psilocybe cyanescens</name>
    <dbReference type="NCBI Taxonomy" id="93625"/>
    <lineage>
        <taxon>Eukaryota</taxon>
        <taxon>Fungi</taxon>
        <taxon>Dikarya</taxon>
        <taxon>Basidiomycota</taxon>
        <taxon>Agaricomycotina</taxon>
        <taxon>Agaricomycetes</taxon>
        <taxon>Agaricomycetidae</taxon>
        <taxon>Agaricales</taxon>
        <taxon>Agaricineae</taxon>
        <taxon>Strophariaceae</taxon>
        <taxon>Psilocybe</taxon>
    </lineage>
</organism>
<protein>
    <submittedName>
        <fullName evidence="10">Uncharacterized protein</fullName>
    </submittedName>
</protein>
<keyword evidence="2" id="KW-0813">Transport</keyword>
<dbReference type="STRING" id="93625.A0A409WKI0"/>
<dbReference type="EMBL" id="NHYD01003395">
    <property type="protein sequence ID" value="PPQ79017.1"/>
    <property type="molecule type" value="Genomic_DNA"/>
</dbReference>
<evidence type="ECO:0000313" key="10">
    <source>
        <dbReference type="EMBL" id="PPQ79017.1"/>
    </source>
</evidence>
<evidence type="ECO:0000256" key="5">
    <source>
        <dbReference type="ARBA" id="ARBA00022989"/>
    </source>
</evidence>
<feature type="compositionally biased region" description="Low complexity" evidence="8">
    <location>
        <begin position="158"/>
        <end position="178"/>
    </location>
</feature>
<name>A0A409WKI0_PSICY</name>